<feature type="domain" description="Dehydrogenase E1 component" evidence="5">
    <location>
        <begin position="17"/>
        <end position="318"/>
    </location>
</feature>
<dbReference type="CDD" id="cd02000">
    <property type="entry name" value="TPP_E1_PDC_ADC_BCADC"/>
    <property type="match status" value="1"/>
</dbReference>
<dbReference type="Gene3D" id="3.40.50.970">
    <property type="match status" value="1"/>
</dbReference>
<evidence type="ECO:0000259" key="5">
    <source>
        <dbReference type="Pfam" id="PF00676"/>
    </source>
</evidence>
<accession>A0A940PAQ6</accession>
<gene>
    <name evidence="6" type="ORF">I6N95_06155</name>
</gene>
<protein>
    <recommendedName>
        <fullName evidence="4">2-oxoisovalerate dehydrogenase subunit alpha</fullName>
        <ecNumber evidence="4">1.2.4.4</ecNumber>
    </recommendedName>
    <alternativeName>
        <fullName evidence="4">Branched-chain alpha-keto acid dehydrogenase E1 component alpha chain</fullName>
    </alternativeName>
</protein>
<evidence type="ECO:0000313" key="6">
    <source>
        <dbReference type="EMBL" id="MBP1040578.1"/>
    </source>
</evidence>
<dbReference type="PANTHER" id="PTHR43380">
    <property type="entry name" value="2-OXOISOVALERATE DEHYDROGENASE SUBUNIT ALPHA, MITOCHONDRIAL"/>
    <property type="match status" value="1"/>
</dbReference>
<keyword evidence="2 4" id="KW-0560">Oxidoreductase</keyword>
<dbReference type="RefSeq" id="WP_209525694.1">
    <property type="nucleotide sequence ID" value="NZ_JAEEGA010000003.1"/>
</dbReference>
<evidence type="ECO:0000313" key="7">
    <source>
        <dbReference type="Proteomes" id="UP000674938"/>
    </source>
</evidence>
<reference evidence="6" key="1">
    <citation type="submission" date="2020-12" db="EMBL/GenBank/DDBJ databases">
        <title>Vagococcus allomyrinae sp. nov. and Enterococcus lavae sp. nov., isolated from the larvae of Allomyrina dichotoma.</title>
        <authorList>
            <person name="Lee S.D."/>
        </authorList>
    </citation>
    <scope>NUCLEOTIDE SEQUENCE</scope>
    <source>
        <strain evidence="6">BWB3-3</strain>
    </source>
</reference>
<proteinExistence type="inferred from homology"/>
<evidence type="ECO:0000256" key="4">
    <source>
        <dbReference type="RuleBase" id="RU365014"/>
    </source>
</evidence>
<keyword evidence="3 4" id="KW-0786">Thiamine pyrophosphate</keyword>
<dbReference type="EC" id="1.2.4.4" evidence="4"/>
<dbReference type="GO" id="GO:0009083">
    <property type="term" value="P:branched-chain amino acid catabolic process"/>
    <property type="evidence" value="ECO:0007669"/>
    <property type="project" value="TreeGrafter"/>
</dbReference>
<dbReference type="Pfam" id="PF00676">
    <property type="entry name" value="E1_dh"/>
    <property type="match status" value="1"/>
</dbReference>
<dbReference type="SUPFAM" id="SSF52518">
    <property type="entry name" value="Thiamin diphosphate-binding fold (THDP-binding)"/>
    <property type="match status" value="1"/>
</dbReference>
<sequence>MELKKSGLEKTLLIKMYRTMKTSRLLDERLNLLNRAGKVGFNISGMGHEGAEIGCAYAFDLERDYALPYYRDLGIMLAWGVSVRDIMLGSFGKAEDPGSGSRQMPCHWGNKEHRIPTGSSPVSTQYPHAAGIAYGAKLAKDPLVVYCSTGDGASNQGDFHEGLNFAAVHKLPVVYVIYNNRLAISVGPELQYAAAKLSDRAVGYGMPGETIDGNDVIAVYQATERAVQRAKAGEGPTLLEFEVVRYTSHSTDDDDKVYRDQEPLEEAKAHRDPVALYEQALLAEGYLTSEEMTAISKEIKDVINAATEYADQAPMAAPEEALRYVYDEQGGLTNG</sequence>
<comment type="caution">
    <text evidence="6">The sequence shown here is derived from an EMBL/GenBank/DDBJ whole genome shotgun (WGS) entry which is preliminary data.</text>
</comment>
<dbReference type="GO" id="GO:0003863">
    <property type="term" value="F:branched-chain 2-oxo acid dehydrogenase activity"/>
    <property type="evidence" value="ECO:0007669"/>
    <property type="project" value="UniProtKB-EC"/>
</dbReference>
<comment type="cofactor">
    <cofactor evidence="1 4">
        <name>thiamine diphosphate</name>
        <dbReference type="ChEBI" id="CHEBI:58937"/>
    </cofactor>
</comment>
<evidence type="ECO:0000256" key="2">
    <source>
        <dbReference type="ARBA" id="ARBA00023002"/>
    </source>
</evidence>
<dbReference type="EMBL" id="JAEEGA010000003">
    <property type="protein sequence ID" value="MBP1040578.1"/>
    <property type="molecule type" value="Genomic_DNA"/>
</dbReference>
<evidence type="ECO:0000256" key="3">
    <source>
        <dbReference type="ARBA" id="ARBA00023052"/>
    </source>
</evidence>
<dbReference type="InterPro" id="IPR050771">
    <property type="entry name" value="Alpha-ketoacid_DH_E1_comp"/>
</dbReference>
<dbReference type="InterPro" id="IPR029061">
    <property type="entry name" value="THDP-binding"/>
</dbReference>
<dbReference type="InterPro" id="IPR001017">
    <property type="entry name" value="DH_E1"/>
</dbReference>
<comment type="function">
    <text evidence="4">The branched-chain alpha-keto dehydrogenase complex catalyzes the overall conversion of alpha-keto acids to acyl-CoA and CO(2). It contains multiple copies of three enzymatic components: branched-chain alpha-keto acid decarboxylase (E1), lipoamide acyltransferase (E2) and lipoamide dehydrogenase (E3).</text>
</comment>
<keyword evidence="7" id="KW-1185">Reference proteome</keyword>
<comment type="catalytic activity">
    <reaction evidence="4">
        <text>N(6)-[(R)-lipoyl]-L-lysyl-[protein] + 3-methyl-2-oxobutanoate + H(+) = N(6)-[(R)-S(8)-2-methylpropanoyldihydrolipoyl]-L-lysyl-[protein] + CO2</text>
        <dbReference type="Rhea" id="RHEA:13457"/>
        <dbReference type="Rhea" id="RHEA-COMP:10474"/>
        <dbReference type="Rhea" id="RHEA-COMP:10497"/>
        <dbReference type="ChEBI" id="CHEBI:11851"/>
        <dbReference type="ChEBI" id="CHEBI:15378"/>
        <dbReference type="ChEBI" id="CHEBI:16526"/>
        <dbReference type="ChEBI" id="CHEBI:83099"/>
        <dbReference type="ChEBI" id="CHEBI:83142"/>
        <dbReference type="EC" id="1.2.4.4"/>
    </reaction>
</comment>
<dbReference type="AlphaFoldDB" id="A0A940PAQ6"/>
<dbReference type="Proteomes" id="UP000674938">
    <property type="component" value="Unassembled WGS sequence"/>
</dbReference>
<evidence type="ECO:0000256" key="1">
    <source>
        <dbReference type="ARBA" id="ARBA00001964"/>
    </source>
</evidence>
<comment type="similarity">
    <text evidence="4">Belongs to the BCKDHA family.</text>
</comment>
<name>A0A940PAQ6_9ENTE</name>
<dbReference type="PANTHER" id="PTHR43380:SF1">
    <property type="entry name" value="2-OXOISOVALERATE DEHYDROGENASE SUBUNIT ALPHA, MITOCHONDRIAL"/>
    <property type="match status" value="1"/>
</dbReference>
<organism evidence="6 7">
    <name type="scientific">Vagococcus allomyrinae</name>
    <dbReference type="NCBI Taxonomy" id="2794353"/>
    <lineage>
        <taxon>Bacteria</taxon>
        <taxon>Bacillati</taxon>
        <taxon>Bacillota</taxon>
        <taxon>Bacilli</taxon>
        <taxon>Lactobacillales</taxon>
        <taxon>Enterococcaceae</taxon>
        <taxon>Vagococcus</taxon>
    </lineage>
</organism>